<protein>
    <recommendedName>
        <fullName evidence="1">Rubrerythrin diiron-binding domain-containing protein</fullName>
    </recommendedName>
</protein>
<dbReference type="RefSeq" id="WP_244641305.1">
    <property type="nucleotide sequence ID" value="NZ_BMZQ01000001.1"/>
</dbReference>
<dbReference type="InterPro" id="IPR012347">
    <property type="entry name" value="Ferritin-like"/>
</dbReference>
<dbReference type="InterPro" id="IPR003251">
    <property type="entry name" value="Rr_diiron-bd_dom"/>
</dbReference>
<dbReference type="CDD" id="cd01045">
    <property type="entry name" value="Ferritin_like_AB"/>
    <property type="match status" value="1"/>
</dbReference>
<gene>
    <name evidence="2" type="ORF">GCM10016234_06200</name>
</gene>
<dbReference type="Proteomes" id="UP000630142">
    <property type="component" value="Unassembled WGS sequence"/>
</dbReference>
<evidence type="ECO:0000313" key="2">
    <source>
        <dbReference type="EMBL" id="GHD07613.1"/>
    </source>
</evidence>
<dbReference type="GO" id="GO:0016491">
    <property type="term" value="F:oxidoreductase activity"/>
    <property type="evidence" value="ECO:0007669"/>
    <property type="project" value="InterPro"/>
</dbReference>
<dbReference type="AlphaFoldDB" id="A0A8J3DMR1"/>
<feature type="domain" description="Rubrerythrin diiron-binding" evidence="1">
    <location>
        <begin position="14"/>
        <end position="69"/>
    </location>
</feature>
<reference evidence="2" key="1">
    <citation type="journal article" date="2014" name="Int. J. Syst. Evol. Microbiol.">
        <title>Complete genome sequence of Corynebacterium casei LMG S-19264T (=DSM 44701T), isolated from a smear-ripened cheese.</title>
        <authorList>
            <consortium name="US DOE Joint Genome Institute (JGI-PGF)"/>
            <person name="Walter F."/>
            <person name="Albersmeier A."/>
            <person name="Kalinowski J."/>
            <person name="Ruckert C."/>
        </authorList>
    </citation>
    <scope>NUCLEOTIDE SEQUENCE</scope>
    <source>
        <strain evidence="2">KCTC 42249</strain>
    </source>
</reference>
<sequence length="279" mass="31725">MNHREPWMLNFMDELLVQARAMEQEAIAGYHKLAERMRQANRPDLTAVFEALIREEEGHLGNVESWMENSTFAAQLVQPPSEPMFDDEGAALVAPELLDAYRAFAVAVRNEERAFVFWTYVAAHAASNEIRHAAEKMAREELGHVATLRRERRRAFHDLREKRELQSVDLFQLETHLAHHLDRLARQVGPEKHALHSLAEKAVLRAKEAKNESLGNNAPVADLPEQTAARPLALAEWLLDFYLNRAENEDEESTRRHAQSCAADLVSTIYRINGPTHGG</sequence>
<accession>A0A8J3DMR1</accession>
<evidence type="ECO:0000313" key="3">
    <source>
        <dbReference type="Proteomes" id="UP000630142"/>
    </source>
</evidence>
<dbReference type="InterPro" id="IPR009078">
    <property type="entry name" value="Ferritin-like_SF"/>
</dbReference>
<dbReference type="Pfam" id="PF02915">
    <property type="entry name" value="Rubrerythrin"/>
    <property type="match status" value="1"/>
</dbReference>
<keyword evidence="3" id="KW-1185">Reference proteome</keyword>
<dbReference type="SUPFAM" id="SSF47240">
    <property type="entry name" value="Ferritin-like"/>
    <property type="match status" value="1"/>
</dbReference>
<name>A0A8J3DMR1_9HYPH</name>
<reference evidence="2" key="2">
    <citation type="submission" date="2020-09" db="EMBL/GenBank/DDBJ databases">
        <authorList>
            <person name="Sun Q."/>
            <person name="Kim S."/>
        </authorList>
    </citation>
    <scope>NUCLEOTIDE SEQUENCE</scope>
    <source>
        <strain evidence="2">KCTC 42249</strain>
    </source>
</reference>
<evidence type="ECO:0000259" key="1">
    <source>
        <dbReference type="Pfam" id="PF02915"/>
    </source>
</evidence>
<dbReference type="GO" id="GO:0046872">
    <property type="term" value="F:metal ion binding"/>
    <property type="evidence" value="ECO:0007669"/>
    <property type="project" value="InterPro"/>
</dbReference>
<dbReference type="Gene3D" id="1.20.1260.10">
    <property type="match status" value="1"/>
</dbReference>
<dbReference type="EMBL" id="BMZQ01000001">
    <property type="protein sequence ID" value="GHD07613.1"/>
    <property type="molecule type" value="Genomic_DNA"/>
</dbReference>
<comment type="caution">
    <text evidence="2">The sequence shown here is derived from an EMBL/GenBank/DDBJ whole genome shotgun (WGS) entry which is preliminary data.</text>
</comment>
<proteinExistence type="predicted"/>
<organism evidence="2 3">
    <name type="scientific">Tianweitania populi</name>
    <dbReference type="NCBI Taxonomy" id="1607949"/>
    <lineage>
        <taxon>Bacteria</taxon>
        <taxon>Pseudomonadati</taxon>
        <taxon>Pseudomonadota</taxon>
        <taxon>Alphaproteobacteria</taxon>
        <taxon>Hyphomicrobiales</taxon>
        <taxon>Phyllobacteriaceae</taxon>
        <taxon>Tianweitania</taxon>
    </lineage>
</organism>